<dbReference type="InterPro" id="IPR005202">
    <property type="entry name" value="TF_GRAS"/>
</dbReference>
<dbReference type="AlphaFoldDB" id="A0A9Q0C9Z5"/>
<name>A0A9Q0C9Z5_9POAL</name>
<comment type="similarity">
    <text evidence="3">Belongs to the GRAS family.</text>
</comment>
<feature type="region of interest" description="Disordered" evidence="4">
    <location>
        <begin position="1"/>
        <end position="22"/>
    </location>
</feature>
<evidence type="ECO:0000256" key="4">
    <source>
        <dbReference type="SAM" id="MobiDB-lite"/>
    </source>
</evidence>
<evidence type="ECO:0000256" key="3">
    <source>
        <dbReference type="PROSITE-ProRule" id="PRU01191"/>
    </source>
</evidence>
<feature type="region of interest" description="Leucine repeat I (LRI)" evidence="3">
    <location>
        <begin position="251"/>
        <end position="311"/>
    </location>
</feature>
<comment type="caution">
    <text evidence="5">The sequence shown here is derived from an EMBL/GenBank/DDBJ whole genome shotgun (WGS) entry which is preliminary data.</text>
</comment>
<dbReference type="Pfam" id="PF03514">
    <property type="entry name" value="GRAS"/>
    <property type="match status" value="1"/>
</dbReference>
<sequence>MESTSSGIVLENEDTSQSVSDNSLDNNFCGNEISNSTIDATLNYLSKILLEEEISEKDIVHKEGPDLWAMEKPFYDILGQEYPLLLNKLSLSDQPQAYPTRTDSPLQYQIDSSFRSIAVAEFNQGENEGNILLSNTEKMAINFEANKNSFPSEQRESGDWVVANLDHEDNENEISVINGSRGKRKTSIKDLDLVEGCNCKIQVPYLEEPTTDTAFDEVLLYPDFYTKDVIKLREIMQTRTQSEKQNHQKLPDFEDLLVRCSRLVAANDRQNAKELIKEIRQQSSPDGNANQRVADVLADALENRLTGTGSDSYKRFVRKQISTTDNLKVHHLYMTAAPFTGISFYFVNQTILKAVNKASKLHIIDFGINVGFHWPSLIQVLSNEKGGDIKLRITGIEFAQPGFRPAKLVEETGHRLKEYARMCNVPFEYHGIATQWETISLRDLRIEKEEVLIVHSMCRFRQLGDETTGLDCPRDQVLKLIRRIRPRIFIYGIFNWTLSPMFITRFKQAMSLYETLFDLLDTLIPRDNQVRQIIERDMLAQSVTNIIACEGSTWIERPETYKQWHQRTLRAGFEQLPLDPTIVKKCKETLRKFYDKRFFEEEDGDWFLLGWRGRILFGLSTWKPK</sequence>
<feature type="region of interest" description="VHIID" evidence="3">
    <location>
        <begin position="330"/>
        <end position="395"/>
    </location>
</feature>
<keyword evidence="1" id="KW-0805">Transcription regulation</keyword>
<reference evidence="5" key="1">
    <citation type="journal article" date="2022" name="Cell">
        <title>Repeat-based holocentromeres influence genome architecture and karyotype evolution.</title>
        <authorList>
            <person name="Hofstatter P.G."/>
            <person name="Thangavel G."/>
            <person name="Lux T."/>
            <person name="Neumann P."/>
            <person name="Vondrak T."/>
            <person name="Novak P."/>
            <person name="Zhang M."/>
            <person name="Costa L."/>
            <person name="Castellani M."/>
            <person name="Scott A."/>
            <person name="Toegelov H."/>
            <person name="Fuchs J."/>
            <person name="Mata-Sucre Y."/>
            <person name="Dias Y."/>
            <person name="Vanzela A.L.L."/>
            <person name="Huettel B."/>
            <person name="Almeida C.C.S."/>
            <person name="Simkova H."/>
            <person name="Souza G."/>
            <person name="Pedrosa-Harand A."/>
            <person name="Macas J."/>
            <person name="Mayer K.F.X."/>
            <person name="Houben A."/>
            <person name="Marques A."/>
        </authorList>
    </citation>
    <scope>NUCLEOTIDE SEQUENCE</scope>
    <source>
        <strain evidence="5">RhyBre1mFocal</strain>
    </source>
</reference>
<evidence type="ECO:0000313" key="6">
    <source>
        <dbReference type="Proteomes" id="UP001151287"/>
    </source>
</evidence>
<dbReference type="PROSITE" id="PS50985">
    <property type="entry name" value="GRAS"/>
    <property type="match status" value="1"/>
</dbReference>
<protein>
    <recommendedName>
        <fullName evidence="7">GRAS family transcription factor</fullName>
    </recommendedName>
</protein>
<feature type="short sequence motif" description="VHIID" evidence="3">
    <location>
        <begin position="361"/>
        <end position="365"/>
    </location>
</feature>
<evidence type="ECO:0000313" key="5">
    <source>
        <dbReference type="EMBL" id="KAJ1690025.1"/>
    </source>
</evidence>
<dbReference type="EMBL" id="JAMQYH010000004">
    <property type="protein sequence ID" value="KAJ1690025.1"/>
    <property type="molecule type" value="Genomic_DNA"/>
</dbReference>
<comment type="caution">
    <text evidence="3">Lacks conserved residue(s) required for the propagation of feature annotation.</text>
</comment>
<evidence type="ECO:0000256" key="2">
    <source>
        <dbReference type="ARBA" id="ARBA00023163"/>
    </source>
</evidence>
<proteinExistence type="inferred from homology"/>
<evidence type="ECO:0000256" key="1">
    <source>
        <dbReference type="ARBA" id="ARBA00023015"/>
    </source>
</evidence>
<evidence type="ECO:0008006" key="7">
    <source>
        <dbReference type="Google" id="ProtNLM"/>
    </source>
</evidence>
<accession>A0A9Q0C9Z5</accession>
<dbReference type="Proteomes" id="UP001151287">
    <property type="component" value="Unassembled WGS sequence"/>
</dbReference>
<gene>
    <name evidence="5" type="ORF">LUZ63_014180</name>
</gene>
<feature type="region of interest" description="SAW" evidence="3">
    <location>
        <begin position="548"/>
        <end position="623"/>
    </location>
</feature>
<dbReference type="OrthoDB" id="596612at2759"/>
<organism evidence="5 6">
    <name type="scientific">Rhynchospora breviuscula</name>
    <dbReference type="NCBI Taxonomy" id="2022672"/>
    <lineage>
        <taxon>Eukaryota</taxon>
        <taxon>Viridiplantae</taxon>
        <taxon>Streptophyta</taxon>
        <taxon>Embryophyta</taxon>
        <taxon>Tracheophyta</taxon>
        <taxon>Spermatophyta</taxon>
        <taxon>Magnoliopsida</taxon>
        <taxon>Liliopsida</taxon>
        <taxon>Poales</taxon>
        <taxon>Cyperaceae</taxon>
        <taxon>Cyperoideae</taxon>
        <taxon>Rhynchosporeae</taxon>
        <taxon>Rhynchospora</taxon>
    </lineage>
</organism>
<feature type="region of interest" description="Leucine repeat II (LRII)" evidence="3">
    <location>
        <begin position="411"/>
        <end position="443"/>
    </location>
</feature>
<keyword evidence="6" id="KW-1185">Reference proteome</keyword>
<dbReference type="PANTHER" id="PTHR31636">
    <property type="entry name" value="OSJNBA0084A10.13 PROTEIN-RELATED"/>
    <property type="match status" value="1"/>
</dbReference>
<keyword evidence="2" id="KW-0804">Transcription</keyword>